<dbReference type="KEGG" id="prz:GZH47_32530"/>
<feature type="domain" description="Endonuclease GajA/Old nuclease/RecF-like AAA" evidence="1">
    <location>
        <begin position="217"/>
        <end position="349"/>
    </location>
</feature>
<evidence type="ECO:0000313" key="5">
    <source>
        <dbReference type="Proteomes" id="UP000479114"/>
    </source>
</evidence>
<gene>
    <name evidence="3" type="ORF">GZH47_31350</name>
    <name evidence="4" type="ORF">GZH47_32530</name>
</gene>
<keyword evidence="5" id="KW-1185">Reference proteome</keyword>
<evidence type="ECO:0000259" key="2">
    <source>
        <dbReference type="Pfam" id="PF20469"/>
    </source>
</evidence>
<dbReference type="Proteomes" id="UP000479114">
    <property type="component" value="Plasmid unnamed1"/>
</dbReference>
<feature type="domain" description="Endonuclease GajA/Old nuclease/RecF-like AAA" evidence="1">
    <location>
        <begin position="1"/>
        <end position="62"/>
    </location>
</feature>
<dbReference type="PANTHER" id="PTHR43581">
    <property type="entry name" value="ATP/GTP PHOSPHATASE"/>
    <property type="match status" value="1"/>
</dbReference>
<dbReference type="InterPro" id="IPR041685">
    <property type="entry name" value="AAA_GajA/Old/RecF-like"/>
</dbReference>
<sequence length="594" mass="67073">MRIARLKVKNFRGVKEGELYLTERCVLVGDNNIGKSTILESIDLVLGPERLSKYPVLDEHDFYAGEYLNKEGTERDIHIEVVVVGLSDEQTRHFRNHIEWWNTSTNNLIEGPPASSTDERQVLPALRVGFSGAYDQEEDDFVGKTYYLSPQKDDGTFDVFGTKDKRMCGFLYLRTLRTGSRALSLEKGSLLDIILRLKELNLPMWEDILNQLRELPVAENPELGISEILTSVQKTVRTYVPSDWANNPHFRVSDLTRSNLRRILTVFMGTGAKREDGNEYAAPFQHQGTGTINTLVLALLSMIAELKQNVIFAMEEPEIAIPPYTQKRIIHSISRKSAQAIFTSHSPYVLEEFDPSEILVINRVNGKLKGVAAKYPPTIKPKKYREEFRRRFCEALLARRVLITEGRTEFDSFPAAARRLQELGEYKTFEELGIAILNAEAESQVAPLGEYLQSLDKITFAVFDKQTEESKTAIVKAVNFPFEANEKGFEDVIINGSSPEAILRYAKGLVENGEWLSHMKANEPNDQMDLGQLKTVMREFFVKNKASGVTADFLGQCEISEMPSFVVETIVSIQSIVDGRSDSVGSDREVPPED</sequence>
<dbReference type="KEGG" id="prz:GZH47_31350"/>
<dbReference type="EMBL" id="CP048287">
    <property type="protein sequence ID" value="QHW35609.1"/>
    <property type="molecule type" value="Genomic_DNA"/>
</dbReference>
<proteinExistence type="predicted"/>
<dbReference type="SUPFAM" id="SSF52540">
    <property type="entry name" value="P-loop containing nucleoside triphosphate hydrolases"/>
    <property type="match status" value="1"/>
</dbReference>
<reference evidence="3 5" key="1">
    <citation type="submission" date="2020-02" db="EMBL/GenBank/DDBJ databases">
        <title>Paenibacillus sp. nov., isolated from rhizosphere soil of tomato.</title>
        <authorList>
            <person name="Weon H.-Y."/>
            <person name="Lee S.A."/>
        </authorList>
    </citation>
    <scope>NUCLEOTIDE SEQUENCE [LARGE SCALE GENOMIC DNA]</scope>
    <source>
        <strain evidence="3 5">14171R-81</strain>
        <plasmid evidence="4 5">unnamed1</plasmid>
    </source>
</reference>
<dbReference type="PANTHER" id="PTHR43581:SF4">
    <property type="entry name" value="ATP_GTP PHOSPHATASE"/>
    <property type="match status" value="1"/>
</dbReference>
<dbReference type="RefSeq" id="WP_162644998.1">
    <property type="nucleotide sequence ID" value="NZ_CP048286.1"/>
</dbReference>
<evidence type="ECO:0000259" key="1">
    <source>
        <dbReference type="Pfam" id="PF13175"/>
    </source>
</evidence>
<organism evidence="3 5">
    <name type="scientific">Paenibacillus rhizovicinus</name>
    <dbReference type="NCBI Taxonomy" id="2704463"/>
    <lineage>
        <taxon>Bacteria</taxon>
        <taxon>Bacillati</taxon>
        <taxon>Bacillota</taxon>
        <taxon>Bacilli</taxon>
        <taxon>Bacillales</taxon>
        <taxon>Paenibacillaceae</taxon>
        <taxon>Paenibacillus</taxon>
    </lineage>
</organism>
<dbReference type="Pfam" id="PF13175">
    <property type="entry name" value="AAA_15"/>
    <property type="match status" value="2"/>
</dbReference>
<dbReference type="InterPro" id="IPR051396">
    <property type="entry name" value="Bact_Antivir_Def_Nuclease"/>
</dbReference>
<accession>A0A6C0P8V2</accession>
<evidence type="ECO:0000313" key="3">
    <source>
        <dbReference type="EMBL" id="QHW34846.1"/>
    </source>
</evidence>
<dbReference type="AlphaFoldDB" id="A0A6C0P8V2"/>
<dbReference type="Pfam" id="PF20469">
    <property type="entry name" value="OLD-like_TOPRIM"/>
    <property type="match status" value="1"/>
</dbReference>
<keyword evidence="4" id="KW-0614">Plasmid</keyword>
<dbReference type="InterPro" id="IPR027417">
    <property type="entry name" value="P-loop_NTPase"/>
</dbReference>
<geneLocation type="plasmid" evidence="4 5">
    <name>unnamed1</name>
</geneLocation>
<dbReference type="Gene3D" id="3.40.50.300">
    <property type="entry name" value="P-loop containing nucleotide triphosphate hydrolases"/>
    <property type="match status" value="2"/>
</dbReference>
<feature type="domain" description="OLD protein-like TOPRIM" evidence="2">
    <location>
        <begin position="396"/>
        <end position="464"/>
    </location>
</feature>
<protein>
    <submittedName>
        <fullName evidence="3">AAA family ATPase</fullName>
    </submittedName>
</protein>
<dbReference type="InterPro" id="IPR034139">
    <property type="entry name" value="TOPRIM_OLD"/>
</dbReference>
<dbReference type="EMBL" id="CP048286">
    <property type="protein sequence ID" value="QHW34846.1"/>
    <property type="molecule type" value="Genomic_DNA"/>
</dbReference>
<name>A0A6C0P8V2_9BACL</name>
<dbReference type="Proteomes" id="UP000479114">
    <property type="component" value="Chromosome"/>
</dbReference>
<evidence type="ECO:0000313" key="4">
    <source>
        <dbReference type="EMBL" id="QHW35609.1"/>
    </source>
</evidence>